<comment type="caution">
    <text evidence="4">The sequence shown here is derived from an EMBL/GenBank/DDBJ whole genome shotgun (WGS) entry which is preliminary data.</text>
</comment>
<dbReference type="FunFam" id="2.60.110.10:FF:000002">
    <property type="entry name" value="Thaumatin-like protein 1a"/>
    <property type="match status" value="1"/>
</dbReference>
<protein>
    <submittedName>
        <fullName evidence="4">Thaumatin-like protein 1 isoform X1</fullName>
    </submittedName>
</protein>
<dbReference type="InterPro" id="IPR037176">
    <property type="entry name" value="Osmotin/thaumatin-like_sf"/>
</dbReference>
<dbReference type="InterPro" id="IPR001938">
    <property type="entry name" value="Thaumatin"/>
</dbReference>
<dbReference type="SUPFAM" id="SSF49870">
    <property type="entry name" value="Osmotin, thaumatin-like protein"/>
    <property type="match status" value="1"/>
</dbReference>
<proteinExistence type="inferred from homology"/>
<dbReference type="CDD" id="cd09218">
    <property type="entry name" value="TLP-PA"/>
    <property type="match status" value="1"/>
</dbReference>
<keyword evidence="5" id="KW-1185">Reference proteome</keyword>
<reference evidence="4 5" key="1">
    <citation type="journal article" date="2019" name="Nat. Plants">
        <title>Stout camphor tree genome fills gaps in understanding of flowering plant genome evolution.</title>
        <authorList>
            <person name="Chaw S.M."/>
            <person name="Liu Y.C."/>
            <person name="Wu Y.W."/>
            <person name="Wang H.Y."/>
            <person name="Lin C.I."/>
            <person name="Wu C.S."/>
            <person name="Ke H.M."/>
            <person name="Chang L.Y."/>
            <person name="Hsu C.Y."/>
            <person name="Yang H.T."/>
            <person name="Sudianto E."/>
            <person name="Hsu M.H."/>
            <person name="Wu K.P."/>
            <person name="Wang L.N."/>
            <person name="Leebens-Mack J.H."/>
            <person name="Tsai I.J."/>
        </authorList>
    </citation>
    <scope>NUCLEOTIDE SEQUENCE [LARGE SCALE GENOMIC DNA]</scope>
    <source>
        <strain evidence="5">cv. Chaw 1501</strain>
        <tissue evidence="4">Young leaves</tissue>
    </source>
</reference>
<dbReference type="AlphaFoldDB" id="A0A3S3MF33"/>
<dbReference type="SMART" id="SM00205">
    <property type="entry name" value="THN"/>
    <property type="match status" value="1"/>
</dbReference>
<dbReference type="Pfam" id="PF00314">
    <property type="entry name" value="Thaumatin"/>
    <property type="match status" value="1"/>
</dbReference>
<comment type="similarity">
    <text evidence="1">Belongs to the thaumatin family.</text>
</comment>
<evidence type="ECO:0000313" key="5">
    <source>
        <dbReference type="Proteomes" id="UP000283530"/>
    </source>
</evidence>
<evidence type="ECO:0000313" key="4">
    <source>
        <dbReference type="EMBL" id="RWR75226.1"/>
    </source>
</evidence>
<dbReference type="PROSITE" id="PS51367">
    <property type="entry name" value="THAUMATIN_2"/>
    <property type="match status" value="1"/>
</dbReference>
<feature type="region of interest" description="Disordered" evidence="3">
    <location>
        <begin position="277"/>
        <end position="302"/>
    </location>
</feature>
<gene>
    <name evidence="4" type="ORF">CKAN_00360000</name>
</gene>
<feature type="compositionally biased region" description="Low complexity" evidence="3">
    <location>
        <begin position="291"/>
        <end position="302"/>
    </location>
</feature>
<evidence type="ECO:0000256" key="2">
    <source>
        <dbReference type="ARBA" id="ARBA00023157"/>
    </source>
</evidence>
<dbReference type="PROSITE" id="PS00316">
    <property type="entry name" value="THAUMATIN_1"/>
    <property type="match status" value="1"/>
</dbReference>
<dbReference type="PANTHER" id="PTHR31048">
    <property type="entry name" value="OS03G0233200 PROTEIN"/>
    <property type="match status" value="1"/>
</dbReference>
<dbReference type="EMBL" id="QPKB01000002">
    <property type="protein sequence ID" value="RWR75226.1"/>
    <property type="molecule type" value="Genomic_DNA"/>
</dbReference>
<dbReference type="PRINTS" id="PR00347">
    <property type="entry name" value="THAUMATIN"/>
</dbReference>
<dbReference type="STRING" id="337451.A0A3S3MF33"/>
<dbReference type="OrthoDB" id="430315at2759"/>
<evidence type="ECO:0000256" key="3">
    <source>
        <dbReference type="SAM" id="MobiDB-lite"/>
    </source>
</evidence>
<evidence type="ECO:0000256" key="1">
    <source>
        <dbReference type="ARBA" id="ARBA00010607"/>
    </source>
</evidence>
<sequence>MTGATPFTSQYLAMVIPLSNTSPPKRHLRTKVPVGIISMTMKASRFYGFFAVVSLLFSSSQSCTFTIRNHCPHTIWPGTLAGSGTPQLPTTGFQLDTGEIVRIVASPGWSGRIWARTGCTFDQLGVGACQTGDCGGRMECNGIGAAPPATLFEVTLGKGKDKDYYDISIVDGYNLPIVAAAHGCPKELQVVNTAVSSASEGYVVGCKSACEAFGTDGYCCSGEYANPNTCRPSNYSIFFKKACPRAYSYAFDDGTSTFTCKAIDYTITFCPRIPGWRGPNGTSTSDPPPTNGKSNGASSSNSDTEIGLVNSSSTLPIHASFLLLFILFL</sequence>
<keyword evidence="2" id="KW-1015">Disulfide bond</keyword>
<organism evidence="4 5">
    <name type="scientific">Cinnamomum micranthum f. kanehirae</name>
    <dbReference type="NCBI Taxonomy" id="337451"/>
    <lineage>
        <taxon>Eukaryota</taxon>
        <taxon>Viridiplantae</taxon>
        <taxon>Streptophyta</taxon>
        <taxon>Embryophyta</taxon>
        <taxon>Tracheophyta</taxon>
        <taxon>Spermatophyta</taxon>
        <taxon>Magnoliopsida</taxon>
        <taxon>Magnoliidae</taxon>
        <taxon>Laurales</taxon>
        <taxon>Lauraceae</taxon>
        <taxon>Cinnamomum</taxon>
    </lineage>
</organism>
<dbReference type="Gene3D" id="2.60.110.10">
    <property type="entry name" value="Thaumatin"/>
    <property type="match status" value="1"/>
</dbReference>
<accession>A0A3S3MF33</accession>
<name>A0A3S3MF33_9MAGN</name>
<dbReference type="Proteomes" id="UP000283530">
    <property type="component" value="Unassembled WGS sequence"/>
</dbReference>
<dbReference type="InterPro" id="IPR017949">
    <property type="entry name" value="Thaumatin_CS"/>
</dbReference>